<name>A0A6S6Z244_9BURK</name>
<evidence type="ECO:0000313" key="2">
    <source>
        <dbReference type="Proteomes" id="UP000494108"/>
    </source>
</evidence>
<keyword evidence="2" id="KW-1185">Reference proteome</keyword>
<organism evidence="1 2">
    <name type="scientific">Achromobacter pestifer</name>
    <dbReference type="NCBI Taxonomy" id="1353889"/>
    <lineage>
        <taxon>Bacteria</taxon>
        <taxon>Pseudomonadati</taxon>
        <taxon>Pseudomonadota</taxon>
        <taxon>Betaproteobacteria</taxon>
        <taxon>Burkholderiales</taxon>
        <taxon>Alcaligenaceae</taxon>
        <taxon>Achromobacter</taxon>
    </lineage>
</organism>
<evidence type="ECO:0000313" key="1">
    <source>
        <dbReference type="EMBL" id="CAB3650353.1"/>
    </source>
</evidence>
<dbReference type="EMBL" id="CADIJX010000003">
    <property type="protein sequence ID" value="CAB3650353.1"/>
    <property type="molecule type" value="Genomic_DNA"/>
</dbReference>
<dbReference type="Proteomes" id="UP000494108">
    <property type="component" value="Unassembled WGS sequence"/>
</dbReference>
<protein>
    <submittedName>
        <fullName evidence="1">Uncharacterized protein</fullName>
    </submittedName>
</protein>
<dbReference type="AlphaFoldDB" id="A0A6S6Z244"/>
<sequence length="64" mass="7347">MSPVDPPSRWKAQVNIENINDMYFYLISQWYCANSSNSTRLCAGRQAYNALPQATPEAQAHWKL</sequence>
<gene>
    <name evidence="1" type="ORF">LMG3431_02814</name>
</gene>
<proteinExistence type="predicted"/>
<reference evidence="1 2" key="1">
    <citation type="submission" date="2020-04" db="EMBL/GenBank/DDBJ databases">
        <authorList>
            <person name="De Canck E."/>
        </authorList>
    </citation>
    <scope>NUCLEOTIDE SEQUENCE [LARGE SCALE GENOMIC DNA]</scope>
    <source>
        <strain evidence="1 2">LMG 3431</strain>
    </source>
</reference>
<accession>A0A6S6Z244</accession>